<dbReference type="EMBL" id="KV016704">
    <property type="protein sequence ID" value="KZV19341.1"/>
    <property type="molecule type" value="Genomic_DNA"/>
</dbReference>
<dbReference type="AlphaFoldDB" id="A0A2Z7ACJ5"/>
<proteinExistence type="predicted"/>
<feature type="transmembrane region" description="Helical" evidence="1">
    <location>
        <begin position="363"/>
        <end position="385"/>
    </location>
</feature>
<feature type="transmembrane region" description="Helical" evidence="1">
    <location>
        <begin position="277"/>
        <end position="301"/>
    </location>
</feature>
<feature type="transmembrane region" description="Helical" evidence="1">
    <location>
        <begin position="239"/>
        <end position="256"/>
    </location>
</feature>
<keyword evidence="1" id="KW-1133">Transmembrane helix</keyword>
<organism evidence="2 3">
    <name type="scientific">Dorcoceras hygrometricum</name>
    <dbReference type="NCBI Taxonomy" id="472368"/>
    <lineage>
        <taxon>Eukaryota</taxon>
        <taxon>Viridiplantae</taxon>
        <taxon>Streptophyta</taxon>
        <taxon>Embryophyta</taxon>
        <taxon>Tracheophyta</taxon>
        <taxon>Spermatophyta</taxon>
        <taxon>Magnoliopsida</taxon>
        <taxon>eudicotyledons</taxon>
        <taxon>Gunneridae</taxon>
        <taxon>Pentapetalae</taxon>
        <taxon>asterids</taxon>
        <taxon>lamiids</taxon>
        <taxon>Lamiales</taxon>
        <taxon>Gesneriaceae</taxon>
        <taxon>Didymocarpoideae</taxon>
        <taxon>Trichosporeae</taxon>
        <taxon>Loxocarpinae</taxon>
        <taxon>Dorcoceras</taxon>
    </lineage>
</organism>
<reference evidence="2 3" key="1">
    <citation type="journal article" date="2015" name="Proc. Natl. Acad. Sci. U.S.A.">
        <title>The resurrection genome of Boea hygrometrica: A blueprint for survival of dehydration.</title>
        <authorList>
            <person name="Xiao L."/>
            <person name="Yang G."/>
            <person name="Zhang L."/>
            <person name="Yang X."/>
            <person name="Zhao S."/>
            <person name="Ji Z."/>
            <person name="Zhou Q."/>
            <person name="Hu M."/>
            <person name="Wang Y."/>
            <person name="Chen M."/>
            <person name="Xu Y."/>
            <person name="Jin H."/>
            <person name="Xiao X."/>
            <person name="Hu G."/>
            <person name="Bao F."/>
            <person name="Hu Y."/>
            <person name="Wan P."/>
            <person name="Li L."/>
            <person name="Deng X."/>
            <person name="Kuang T."/>
            <person name="Xiang C."/>
            <person name="Zhu J.K."/>
            <person name="Oliver M.J."/>
            <person name="He Y."/>
        </authorList>
    </citation>
    <scope>NUCLEOTIDE SEQUENCE [LARGE SCALE GENOMIC DNA]</scope>
    <source>
        <strain evidence="3">cv. XS01</strain>
    </source>
</reference>
<evidence type="ECO:0000256" key="1">
    <source>
        <dbReference type="SAM" id="Phobius"/>
    </source>
</evidence>
<protein>
    <submittedName>
        <fullName evidence="2">Uncharacterized protein</fullName>
    </submittedName>
</protein>
<name>A0A2Z7ACJ5_9LAMI</name>
<evidence type="ECO:0000313" key="2">
    <source>
        <dbReference type="EMBL" id="KZV19341.1"/>
    </source>
</evidence>
<sequence>MPRAIVRDNRARWPAIGTVAARSYSAALRTLQCHRIQLAVGSQPLRLRNHNFGLTHRIMVKLLATSPHDPLSITDSACKNQSDMVSVQYGPFNTYIPIRSTTIGKSRVARDPITMHTSRRSNSDIACVTSIEYPRIKASGESLTTKHRLIHASEPHPIPPPNDPNRVGKRVKVRQLSCRISMTFRVVRTNQYNPDLGLIHSTNGNHLESSNEDSSIDHQVTIHLHAQNITMFHTNETRYFTSQMLVSSSGGLILILTAQSTRNEFEYTSTGCVLGKWVYLVTLVMSLFDVQDVCIVIGSLATLDLPMVVDLIGIYVLKGPYSSILHTRPPLLSLNHTPPAAALWRHLRDRTCFDHHDEEFPSMLNSSVLLVLIDGGILIPVVDLIRRIYRRLQFKSQNSLRILVGARCLDASKHAAAATTRRARDTIVRWPRDGQLLVARWPGDCCMLAGRGQRPRARCCAVVGLTCATVGARCCEEAPRLARRRAAMRSTLCWRRPPPDVSPVALRLLFSSRTRDVFSVLRFRSSDVNVDI</sequence>
<accession>A0A2Z7ACJ5</accession>
<dbReference type="Proteomes" id="UP000250235">
    <property type="component" value="Unassembled WGS sequence"/>
</dbReference>
<evidence type="ECO:0000313" key="3">
    <source>
        <dbReference type="Proteomes" id="UP000250235"/>
    </source>
</evidence>
<keyword evidence="1" id="KW-0472">Membrane</keyword>
<keyword evidence="1" id="KW-0812">Transmembrane</keyword>
<keyword evidence="3" id="KW-1185">Reference proteome</keyword>
<gene>
    <name evidence="2" type="ORF">F511_23115</name>
</gene>